<sequence length="285" mass="32444">MNIGRERPASPSEAVKCDTESSVSSQSLVNCPKEPETGHSDEGFPCTCNIDPVVPECHDTCDESGDIHGYFDLSNDCCTVRTLADIDEAGIQRDYIGKEALCLHWSLNKKYEKMGAKFIGWSVELTRSDIAELKSSQEFKGAVWLDLCQRHNPERWVRKYFIWSRKVHDQSHIERVYTKLAHIPGGSKACVKSCWDAVRSSHDVDRRDGPIVQAQLFPEVWTRYPTTGPYILTLINRRIHAVEHKSKLEERNYVSLSYMFPLQSSLSVEAKRRNANVEPDGILKE</sequence>
<comment type="caution">
    <text evidence="2">The sequence shown here is derived from an EMBL/GenBank/DDBJ whole genome shotgun (WGS) entry which is preliminary data.</text>
</comment>
<proteinExistence type="predicted"/>
<feature type="compositionally biased region" description="Polar residues" evidence="1">
    <location>
        <begin position="20"/>
        <end position="29"/>
    </location>
</feature>
<organism evidence="2 3">
    <name type="scientific">Colletotrichum chrysophilum</name>
    <dbReference type="NCBI Taxonomy" id="1836956"/>
    <lineage>
        <taxon>Eukaryota</taxon>
        <taxon>Fungi</taxon>
        <taxon>Dikarya</taxon>
        <taxon>Ascomycota</taxon>
        <taxon>Pezizomycotina</taxon>
        <taxon>Sordariomycetes</taxon>
        <taxon>Hypocreomycetidae</taxon>
        <taxon>Glomerellales</taxon>
        <taxon>Glomerellaceae</taxon>
        <taxon>Colletotrichum</taxon>
        <taxon>Colletotrichum gloeosporioides species complex</taxon>
    </lineage>
</organism>
<evidence type="ECO:0000256" key="1">
    <source>
        <dbReference type="SAM" id="MobiDB-lite"/>
    </source>
</evidence>
<keyword evidence="3" id="KW-1185">Reference proteome</keyword>
<dbReference type="AlphaFoldDB" id="A0AAD9EM26"/>
<dbReference type="EMBL" id="JAQOWY010000075">
    <property type="protein sequence ID" value="KAK1852407.1"/>
    <property type="molecule type" value="Genomic_DNA"/>
</dbReference>
<dbReference type="Proteomes" id="UP001243330">
    <property type="component" value="Unassembled WGS sequence"/>
</dbReference>
<reference evidence="2" key="1">
    <citation type="submission" date="2023-01" db="EMBL/GenBank/DDBJ databases">
        <title>Colletotrichum chrysophilum M932 genome sequence.</title>
        <authorList>
            <person name="Baroncelli R."/>
        </authorList>
    </citation>
    <scope>NUCLEOTIDE SEQUENCE</scope>
    <source>
        <strain evidence="2">M932</strain>
    </source>
</reference>
<name>A0AAD9EM26_9PEZI</name>
<protein>
    <submittedName>
        <fullName evidence="2">Uncharacterized protein</fullName>
    </submittedName>
</protein>
<feature type="region of interest" description="Disordered" evidence="1">
    <location>
        <begin position="1"/>
        <end position="40"/>
    </location>
</feature>
<evidence type="ECO:0000313" key="2">
    <source>
        <dbReference type="EMBL" id="KAK1852407.1"/>
    </source>
</evidence>
<accession>A0AAD9EM26</accession>
<gene>
    <name evidence="2" type="ORF">CCHR01_04953</name>
</gene>
<evidence type="ECO:0000313" key="3">
    <source>
        <dbReference type="Proteomes" id="UP001243330"/>
    </source>
</evidence>